<gene>
    <name evidence="2" type="ORF">JJB74_03840</name>
</gene>
<dbReference type="Proteomes" id="UP000622890">
    <property type="component" value="Unassembled WGS sequence"/>
</dbReference>
<accession>A0A934W5Z0</accession>
<dbReference type="EMBL" id="JAEPBG010000001">
    <property type="protein sequence ID" value="MBK4733738.1"/>
    <property type="molecule type" value="Genomic_DNA"/>
</dbReference>
<sequence length="265" mass="28956">MSRPAPLCIDAVRGQALTEFLVISLVLLPLFLLLPLIGKIQDIAHQAQLASRYAAFDGLLRNDSHNQFKQPEQLERELAQRFFSAGVAISTEDRSQSFTSRPQWSDPWAHPLVGAATAVRLSFGPSHGKTHRDAFTAASDAERFMLASKAGLHTDGIYNVNVSADVANLPAGLKLIEPFDRLNLRIERHASVLLDAWTANGPAQVERRFGPLAGVNKPLQAIEGIFGTAMKLVDLHDVAAPSFGALERWRDAVPSDRVVPREAAQ</sequence>
<keyword evidence="1" id="KW-1133">Transmembrane helix</keyword>
<keyword evidence="1" id="KW-0472">Membrane</keyword>
<dbReference type="RefSeq" id="WP_200590465.1">
    <property type="nucleotide sequence ID" value="NZ_JAEPBG010000001.1"/>
</dbReference>
<reference evidence="2" key="1">
    <citation type="submission" date="2021-01" db="EMBL/GenBank/DDBJ databases">
        <title>Genome sequence of strain Noviherbaspirillum sp. DKR-6.</title>
        <authorList>
            <person name="Chaudhary D.K."/>
        </authorList>
    </citation>
    <scope>NUCLEOTIDE SEQUENCE</scope>
    <source>
        <strain evidence="2">DKR-6</strain>
    </source>
</reference>
<evidence type="ECO:0000313" key="2">
    <source>
        <dbReference type="EMBL" id="MBK4733738.1"/>
    </source>
</evidence>
<feature type="transmembrane region" description="Helical" evidence="1">
    <location>
        <begin position="20"/>
        <end position="38"/>
    </location>
</feature>
<dbReference type="AlphaFoldDB" id="A0A934W5Z0"/>
<organism evidence="2 3">
    <name type="scientific">Noviherbaspirillum pedocola</name>
    <dbReference type="NCBI Taxonomy" id="2801341"/>
    <lineage>
        <taxon>Bacteria</taxon>
        <taxon>Pseudomonadati</taxon>
        <taxon>Pseudomonadota</taxon>
        <taxon>Betaproteobacteria</taxon>
        <taxon>Burkholderiales</taxon>
        <taxon>Oxalobacteraceae</taxon>
        <taxon>Noviherbaspirillum</taxon>
    </lineage>
</organism>
<protein>
    <submittedName>
        <fullName evidence="2">Uncharacterized protein</fullName>
    </submittedName>
</protein>
<comment type="caution">
    <text evidence="2">The sequence shown here is derived from an EMBL/GenBank/DDBJ whole genome shotgun (WGS) entry which is preliminary data.</text>
</comment>
<evidence type="ECO:0000313" key="3">
    <source>
        <dbReference type="Proteomes" id="UP000622890"/>
    </source>
</evidence>
<keyword evidence="1" id="KW-0812">Transmembrane</keyword>
<evidence type="ECO:0000256" key="1">
    <source>
        <dbReference type="SAM" id="Phobius"/>
    </source>
</evidence>
<keyword evidence="3" id="KW-1185">Reference proteome</keyword>
<name>A0A934W5Z0_9BURK</name>
<proteinExistence type="predicted"/>